<dbReference type="RefSeq" id="WP_310011395.1">
    <property type="nucleotide sequence ID" value="NZ_JAVDQT010000002.1"/>
</dbReference>
<comment type="caution">
    <text evidence="1">The sequence shown here is derived from an EMBL/GenBank/DDBJ whole genome shotgun (WGS) entry which is preliminary data.</text>
</comment>
<evidence type="ECO:0000313" key="2">
    <source>
        <dbReference type="Proteomes" id="UP001184614"/>
    </source>
</evidence>
<dbReference type="Proteomes" id="UP001184614">
    <property type="component" value="Unassembled WGS sequence"/>
</dbReference>
<name>A0ABU1M7H7_9HYPH</name>
<protein>
    <submittedName>
        <fullName evidence="1">Uncharacterized protein</fullName>
    </submittedName>
</protein>
<accession>A0ABU1M7H7</accession>
<organism evidence="1 2">
    <name type="scientific">Brucella pseudogrignonensis</name>
    <dbReference type="NCBI Taxonomy" id="419475"/>
    <lineage>
        <taxon>Bacteria</taxon>
        <taxon>Pseudomonadati</taxon>
        <taxon>Pseudomonadota</taxon>
        <taxon>Alphaproteobacteria</taxon>
        <taxon>Hyphomicrobiales</taxon>
        <taxon>Brucellaceae</taxon>
        <taxon>Brucella/Ochrobactrum group</taxon>
        <taxon>Brucella</taxon>
    </lineage>
</organism>
<dbReference type="EMBL" id="JAVDQT010000002">
    <property type="protein sequence ID" value="MDR6431987.1"/>
    <property type="molecule type" value="Genomic_DNA"/>
</dbReference>
<proteinExistence type="predicted"/>
<gene>
    <name evidence="1" type="ORF">J2782_001722</name>
</gene>
<sequence>MTTDHLTAETQAELEATRSIMSKSEGFVEHQLRSAFTDAARIYGFGGARQLAAEIINDYAQRGR</sequence>
<reference evidence="1 2" key="1">
    <citation type="submission" date="2023-07" db="EMBL/GenBank/DDBJ databases">
        <title>Sorghum-associated microbial communities from plants grown in Nebraska, USA.</title>
        <authorList>
            <person name="Schachtman D."/>
        </authorList>
    </citation>
    <scope>NUCLEOTIDE SEQUENCE [LARGE SCALE GENOMIC DNA]</scope>
    <source>
        <strain evidence="1 2">DS1730</strain>
    </source>
</reference>
<keyword evidence="2" id="KW-1185">Reference proteome</keyword>
<evidence type="ECO:0000313" key="1">
    <source>
        <dbReference type="EMBL" id="MDR6431987.1"/>
    </source>
</evidence>